<reference evidence="1 2" key="2">
    <citation type="submission" date="2019-02" db="EMBL/GenBank/DDBJ databases">
        <title>'Lichenibacterium ramalinii' gen. nov. sp. nov., 'Lichenibacterium minor' gen. nov. sp. nov.</title>
        <authorList>
            <person name="Pankratov T."/>
        </authorList>
    </citation>
    <scope>NUCLEOTIDE SEQUENCE [LARGE SCALE GENOMIC DNA]</scope>
    <source>
        <strain evidence="1 2">RmlP026</strain>
    </source>
</reference>
<keyword evidence="2" id="KW-1185">Reference proteome</keyword>
<name>A0A4Q2U950_9HYPH</name>
<dbReference type="Gene3D" id="2.60.120.10">
    <property type="entry name" value="Jelly Rolls"/>
    <property type="match status" value="1"/>
</dbReference>
<accession>A0A4Q2U950</accession>
<dbReference type="OrthoDB" id="9791759at2"/>
<dbReference type="Proteomes" id="UP000290759">
    <property type="component" value="Unassembled WGS sequence"/>
</dbReference>
<dbReference type="InterPro" id="IPR014500">
    <property type="entry name" value="UCP019307_cupin"/>
</dbReference>
<comment type="caution">
    <text evidence="1">The sequence shown here is derived from an EMBL/GenBank/DDBJ whole genome shotgun (WGS) entry which is preliminary data.</text>
</comment>
<dbReference type="RefSeq" id="WP_129226873.1">
    <property type="nucleotide sequence ID" value="NZ_QYBB01000012.1"/>
</dbReference>
<dbReference type="PANTHER" id="PTHR36448:SF2">
    <property type="entry name" value="CUPIN TYPE-1 DOMAIN-CONTAINING PROTEIN"/>
    <property type="match status" value="1"/>
</dbReference>
<dbReference type="SUPFAM" id="SSF51182">
    <property type="entry name" value="RmlC-like cupins"/>
    <property type="match status" value="1"/>
</dbReference>
<gene>
    <name evidence="1" type="ORF">D3273_12145</name>
</gene>
<sequence length="167" mass="17329">MADALHFAPSGRVPNSALPVLVHRGALAPDAPAQAHEALFMRHGWTGAWRNGVYPFHHFHATAHEVLGICGGRATLRLGGEGGRDVAVAAGDVLVLPAGTGHRRVGASEGFGVVGAYPDGCAWDLIRADGATEDDLRRAVAAIAAVPVPARDPVTGDPMAGIWRRPS</sequence>
<dbReference type="InterPro" id="IPR047121">
    <property type="entry name" value="YjiB-like"/>
</dbReference>
<protein>
    <submittedName>
        <fullName evidence="1">Cupin</fullName>
    </submittedName>
</protein>
<evidence type="ECO:0000313" key="1">
    <source>
        <dbReference type="EMBL" id="RYC31627.1"/>
    </source>
</evidence>
<proteinExistence type="predicted"/>
<dbReference type="CDD" id="cd02219">
    <property type="entry name" value="cupin_YjlB-like"/>
    <property type="match status" value="1"/>
</dbReference>
<evidence type="ECO:0000313" key="2">
    <source>
        <dbReference type="Proteomes" id="UP000290759"/>
    </source>
</evidence>
<dbReference type="InterPro" id="IPR014710">
    <property type="entry name" value="RmlC-like_jellyroll"/>
</dbReference>
<organism evidence="1 2">
    <name type="scientific">Lichenibacterium minor</name>
    <dbReference type="NCBI Taxonomy" id="2316528"/>
    <lineage>
        <taxon>Bacteria</taxon>
        <taxon>Pseudomonadati</taxon>
        <taxon>Pseudomonadota</taxon>
        <taxon>Alphaproteobacteria</taxon>
        <taxon>Hyphomicrobiales</taxon>
        <taxon>Lichenihabitantaceae</taxon>
        <taxon>Lichenibacterium</taxon>
    </lineage>
</organism>
<dbReference type="PANTHER" id="PTHR36448">
    <property type="entry name" value="BLR7373 PROTEIN"/>
    <property type="match status" value="1"/>
</dbReference>
<dbReference type="EMBL" id="QYBB01000012">
    <property type="protein sequence ID" value="RYC31627.1"/>
    <property type="molecule type" value="Genomic_DNA"/>
</dbReference>
<reference evidence="1 2" key="1">
    <citation type="submission" date="2018-12" db="EMBL/GenBank/DDBJ databases">
        <authorList>
            <person name="Grouzdev D.S."/>
            <person name="Krutkina M.S."/>
        </authorList>
    </citation>
    <scope>NUCLEOTIDE SEQUENCE [LARGE SCALE GENOMIC DNA]</scope>
    <source>
        <strain evidence="1 2">RmlP026</strain>
    </source>
</reference>
<dbReference type="PIRSF" id="PIRSF019307">
    <property type="entry name" value="UCP019307"/>
    <property type="match status" value="1"/>
</dbReference>
<dbReference type="AlphaFoldDB" id="A0A4Q2U950"/>
<dbReference type="InterPro" id="IPR011051">
    <property type="entry name" value="RmlC_Cupin_sf"/>
</dbReference>